<proteinExistence type="predicted"/>
<dbReference type="EMBL" id="BARV01020875">
    <property type="protein sequence ID" value="GAI18665.1"/>
    <property type="molecule type" value="Genomic_DNA"/>
</dbReference>
<protein>
    <submittedName>
        <fullName evidence="1">Uncharacterized protein</fullName>
    </submittedName>
</protein>
<feature type="non-terminal residue" evidence="1">
    <location>
        <position position="1"/>
    </location>
</feature>
<sequence length="41" mass="4804">SVPDEPKYYPYMIISLKKGRIELRRKLNGDIILLLGKKEKS</sequence>
<organism evidence="1">
    <name type="scientific">marine sediment metagenome</name>
    <dbReference type="NCBI Taxonomy" id="412755"/>
    <lineage>
        <taxon>unclassified sequences</taxon>
        <taxon>metagenomes</taxon>
        <taxon>ecological metagenomes</taxon>
    </lineage>
</organism>
<gene>
    <name evidence="1" type="ORF">S06H3_34728</name>
</gene>
<reference evidence="1" key="1">
    <citation type="journal article" date="2014" name="Front. Microbiol.">
        <title>High frequency of phylogenetically diverse reductive dehalogenase-homologous genes in deep subseafloor sedimentary metagenomes.</title>
        <authorList>
            <person name="Kawai M."/>
            <person name="Futagami T."/>
            <person name="Toyoda A."/>
            <person name="Takaki Y."/>
            <person name="Nishi S."/>
            <person name="Hori S."/>
            <person name="Arai W."/>
            <person name="Tsubouchi T."/>
            <person name="Morono Y."/>
            <person name="Uchiyama I."/>
            <person name="Ito T."/>
            <person name="Fujiyama A."/>
            <person name="Inagaki F."/>
            <person name="Takami H."/>
        </authorList>
    </citation>
    <scope>NUCLEOTIDE SEQUENCE</scope>
    <source>
        <strain evidence="1">Expedition CK06-06</strain>
    </source>
</reference>
<name>X1MVD1_9ZZZZ</name>
<accession>X1MVD1</accession>
<evidence type="ECO:0000313" key="1">
    <source>
        <dbReference type="EMBL" id="GAI18665.1"/>
    </source>
</evidence>
<comment type="caution">
    <text evidence="1">The sequence shown here is derived from an EMBL/GenBank/DDBJ whole genome shotgun (WGS) entry which is preliminary data.</text>
</comment>
<dbReference type="AlphaFoldDB" id="X1MVD1"/>